<dbReference type="InterPro" id="IPR003810">
    <property type="entry name" value="Mntp/YtaF"/>
</dbReference>
<evidence type="ECO:0000256" key="7">
    <source>
        <dbReference type="ARBA" id="ARBA00023211"/>
    </source>
</evidence>
<dbReference type="GO" id="GO:0005886">
    <property type="term" value="C:plasma membrane"/>
    <property type="evidence" value="ECO:0007669"/>
    <property type="project" value="UniProtKB-SubCell"/>
</dbReference>
<feature type="transmembrane region" description="Helical" evidence="8">
    <location>
        <begin position="6"/>
        <end position="24"/>
    </location>
</feature>
<protein>
    <recommendedName>
        <fullName evidence="8">Putative manganese efflux pump MntP</fullName>
    </recommendedName>
</protein>
<evidence type="ECO:0000256" key="8">
    <source>
        <dbReference type="HAMAP-Rule" id="MF_01521"/>
    </source>
</evidence>
<name>A0A9E2KLF8_9GAMM</name>
<reference evidence="9" key="1">
    <citation type="journal article" date="2021" name="PeerJ">
        <title>Extensive microbial diversity within the chicken gut microbiome revealed by metagenomics and culture.</title>
        <authorList>
            <person name="Gilroy R."/>
            <person name="Ravi A."/>
            <person name="Getino M."/>
            <person name="Pursley I."/>
            <person name="Horton D.L."/>
            <person name="Alikhan N.F."/>
            <person name="Baker D."/>
            <person name="Gharbi K."/>
            <person name="Hall N."/>
            <person name="Watson M."/>
            <person name="Adriaenssens E.M."/>
            <person name="Foster-Nyarko E."/>
            <person name="Jarju S."/>
            <person name="Secka A."/>
            <person name="Antonio M."/>
            <person name="Oren A."/>
            <person name="Chaudhuri R.R."/>
            <person name="La Ragione R."/>
            <person name="Hildebrand F."/>
            <person name="Pallen M.J."/>
        </authorList>
    </citation>
    <scope>NUCLEOTIDE SEQUENCE</scope>
    <source>
        <strain evidence="9">687</strain>
    </source>
</reference>
<organism evidence="9 10">
    <name type="scientific">Candidatus Anaerobiospirillum merdipullorum</name>
    <dbReference type="NCBI Taxonomy" id="2838450"/>
    <lineage>
        <taxon>Bacteria</taxon>
        <taxon>Pseudomonadati</taxon>
        <taxon>Pseudomonadota</taxon>
        <taxon>Gammaproteobacteria</taxon>
        <taxon>Aeromonadales</taxon>
        <taxon>Succinivibrionaceae</taxon>
        <taxon>Anaerobiospirillum</taxon>
    </lineage>
</organism>
<accession>A0A9E2KLF8</accession>
<dbReference type="HAMAP" id="MF_01521">
    <property type="entry name" value="MntP_pump"/>
    <property type="match status" value="1"/>
</dbReference>
<evidence type="ECO:0000256" key="2">
    <source>
        <dbReference type="ARBA" id="ARBA00022475"/>
    </source>
</evidence>
<dbReference type="Proteomes" id="UP000824150">
    <property type="component" value="Unassembled WGS sequence"/>
</dbReference>
<evidence type="ECO:0000256" key="3">
    <source>
        <dbReference type="ARBA" id="ARBA00022692"/>
    </source>
</evidence>
<dbReference type="InterPro" id="IPR022929">
    <property type="entry name" value="Put_MntP"/>
</dbReference>
<comment type="subcellular location">
    <subcellularLocation>
        <location evidence="8">Cell membrane</location>
        <topology evidence="8">Multi-pass membrane protein</topology>
    </subcellularLocation>
</comment>
<keyword evidence="6 8" id="KW-0472">Membrane</keyword>
<dbReference type="PANTHER" id="PTHR35529">
    <property type="entry name" value="MANGANESE EFFLUX PUMP MNTP-RELATED"/>
    <property type="match status" value="1"/>
</dbReference>
<keyword evidence="7 8" id="KW-0464">Manganese</keyword>
<feature type="transmembrane region" description="Helical" evidence="8">
    <location>
        <begin position="70"/>
        <end position="87"/>
    </location>
</feature>
<evidence type="ECO:0000256" key="1">
    <source>
        <dbReference type="ARBA" id="ARBA00022448"/>
    </source>
</evidence>
<feature type="transmembrane region" description="Helical" evidence="8">
    <location>
        <begin position="45"/>
        <end position="64"/>
    </location>
</feature>
<evidence type="ECO:0000256" key="5">
    <source>
        <dbReference type="ARBA" id="ARBA00023065"/>
    </source>
</evidence>
<dbReference type="EMBL" id="JAHLFG010000021">
    <property type="protein sequence ID" value="MBU3826210.1"/>
    <property type="molecule type" value="Genomic_DNA"/>
</dbReference>
<keyword evidence="1 8" id="KW-0813">Transport</keyword>
<evidence type="ECO:0000256" key="6">
    <source>
        <dbReference type="ARBA" id="ARBA00023136"/>
    </source>
</evidence>
<feature type="transmembrane region" description="Helical" evidence="8">
    <location>
        <begin position="166"/>
        <end position="184"/>
    </location>
</feature>
<comment type="similarity">
    <text evidence="8">Belongs to the MntP (TC 9.B.29) family.</text>
</comment>
<evidence type="ECO:0000256" key="4">
    <source>
        <dbReference type="ARBA" id="ARBA00022989"/>
    </source>
</evidence>
<feature type="transmembrane region" description="Helical" evidence="8">
    <location>
        <begin position="127"/>
        <end position="154"/>
    </location>
</feature>
<sequence>MSIIEAFFMAVALSVDALVCAVICGKRRLAPGARLSQGFKLTLSFGLFQALMPILGFMAGKGVVDLIKHFDHWVAFALLALVAGKMLKDAILGEGEEPVCAISWWAILTLALATSIDALALGFSLGLIYSSISLFALITGLTCALLTALGFCAGQWLSSFGRLNRLLNAAGGIVLLTIGLRILSDHQVFA</sequence>
<dbReference type="PANTHER" id="PTHR35529:SF1">
    <property type="entry name" value="MANGANESE EFFLUX PUMP MNTP-RELATED"/>
    <property type="match status" value="1"/>
</dbReference>
<gene>
    <name evidence="8" type="primary">mntP</name>
    <name evidence="9" type="ORF">IAA31_01775</name>
</gene>
<keyword evidence="2 8" id="KW-1003">Cell membrane</keyword>
<evidence type="ECO:0000313" key="9">
    <source>
        <dbReference type="EMBL" id="MBU3826210.1"/>
    </source>
</evidence>
<feature type="transmembrane region" description="Helical" evidence="8">
    <location>
        <begin position="99"/>
        <end position="121"/>
    </location>
</feature>
<keyword evidence="4 8" id="KW-1133">Transmembrane helix</keyword>
<proteinExistence type="inferred from homology"/>
<keyword evidence="3 8" id="KW-0812">Transmembrane</keyword>
<evidence type="ECO:0000313" key="10">
    <source>
        <dbReference type="Proteomes" id="UP000824150"/>
    </source>
</evidence>
<dbReference type="Pfam" id="PF02659">
    <property type="entry name" value="Mntp"/>
    <property type="match status" value="1"/>
</dbReference>
<comment type="function">
    <text evidence="8">Probably functions as a manganese efflux pump.</text>
</comment>
<dbReference type="GO" id="GO:0005384">
    <property type="term" value="F:manganese ion transmembrane transporter activity"/>
    <property type="evidence" value="ECO:0007669"/>
    <property type="project" value="UniProtKB-UniRule"/>
</dbReference>
<comment type="caution">
    <text evidence="9">The sequence shown here is derived from an EMBL/GenBank/DDBJ whole genome shotgun (WGS) entry which is preliminary data.</text>
</comment>
<reference evidence="9" key="2">
    <citation type="submission" date="2021-04" db="EMBL/GenBank/DDBJ databases">
        <authorList>
            <person name="Gilroy R."/>
        </authorList>
    </citation>
    <scope>NUCLEOTIDE SEQUENCE</scope>
    <source>
        <strain evidence="9">687</strain>
    </source>
</reference>
<dbReference type="AlphaFoldDB" id="A0A9E2KLF8"/>
<keyword evidence="5 8" id="KW-0406">Ion transport</keyword>